<evidence type="ECO:0000313" key="5">
    <source>
        <dbReference type="Proteomes" id="UP000503339"/>
    </source>
</evidence>
<dbReference type="Proteomes" id="UP000503339">
    <property type="component" value="Chromosome"/>
</dbReference>
<proteinExistence type="inferred from homology"/>
<dbReference type="InterPro" id="IPR029039">
    <property type="entry name" value="Flavoprotein-like_sf"/>
</dbReference>
<evidence type="ECO:0000256" key="2">
    <source>
        <dbReference type="ARBA" id="ARBA00023002"/>
    </source>
</evidence>
<dbReference type="InterPro" id="IPR051545">
    <property type="entry name" value="NAD(P)H_dehydrogenase_qn"/>
</dbReference>
<gene>
    <name evidence="4" type="ORF">EB233_17085</name>
</gene>
<reference evidence="4 5" key="1">
    <citation type="submission" date="2018-10" db="EMBL/GenBank/DDBJ databases">
        <authorList>
            <person name="Perry B.J."/>
            <person name="Sullivan J.T."/>
            <person name="Murphy R.J.T."/>
            <person name="Ramsay J.P."/>
            <person name="Ronson C.W."/>
        </authorList>
    </citation>
    <scope>NUCLEOTIDE SEQUENCE [LARGE SCALE GENOMIC DNA]</scope>
    <source>
        <strain evidence="4 5">NZP2014</strain>
    </source>
</reference>
<protein>
    <submittedName>
        <fullName evidence="4">Flavodoxin family protein</fullName>
    </submittedName>
</protein>
<dbReference type="PANTHER" id="PTHR10204:SF34">
    <property type="entry name" value="NAD(P)H DEHYDROGENASE [QUINONE] 1 ISOFORM 1"/>
    <property type="match status" value="1"/>
</dbReference>
<dbReference type="PANTHER" id="PTHR10204">
    <property type="entry name" value="NAD P H OXIDOREDUCTASE-RELATED"/>
    <property type="match status" value="1"/>
</dbReference>
<dbReference type="KEGG" id="merd:EB233_17085"/>
<dbReference type="EMBL" id="CP033361">
    <property type="protein sequence ID" value="QKC77019.1"/>
    <property type="molecule type" value="Genomic_DNA"/>
</dbReference>
<sequence>MMNILVLYAHPVETSFNAGLHRTIVERLTAAGHSVDDCDLYAEDFDPRLTRAERLGYHDQRGPGDAVAGYVERLQKAEALVLSFPVWNYGYPAILKGFFDRVFLPGVSFKLVDGKVRPTLHNIGKVAAVTTYGGSRFRAILMGDPPRKVVKRMLRATVKPGAPVSYLAHYSMNLSTDETRKAFTTKVAASMDSF</sequence>
<comment type="similarity">
    <text evidence="1">Belongs to the NAD(P)H dehydrogenase (quinone) family.</text>
</comment>
<evidence type="ECO:0000313" key="4">
    <source>
        <dbReference type="EMBL" id="QKC77019.1"/>
    </source>
</evidence>
<accession>A0A6M7UG85</accession>
<keyword evidence="2" id="KW-0560">Oxidoreductase</keyword>
<dbReference type="Gene3D" id="3.40.50.360">
    <property type="match status" value="1"/>
</dbReference>
<dbReference type="InterPro" id="IPR003680">
    <property type="entry name" value="Flavodoxin_fold"/>
</dbReference>
<evidence type="ECO:0000259" key="3">
    <source>
        <dbReference type="Pfam" id="PF02525"/>
    </source>
</evidence>
<dbReference type="GO" id="GO:0005829">
    <property type="term" value="C:cytosol"/>
    <property type="evidence" value="ECO:0007669"/>
    <property type="project" value="TreeGrafter"/>
</dbReference>
<dbReference type="SUPFAM" id="SSF52218">
    <property type="entry name" value="Flavoproteins"/>
    <property type="match status" value="1"/>
</dbReference>
<dbReference type="Pfam" id="PF02525">
    <property type="entry name" value="Flavodoxin_2"/>
    <property type="match status" value="1"/>
</dbReference>
<organism evidence="4 5">
    <name type="scientific">Mesorhizobium erdmanii</name>
    <dbReference type="NCBI Taxonomy" id="1777866"/>
    <lineage>
        <taxon>Bacteria</taxon>
        <taxon>Pseudomonadati</taxon>
        <taxon>Pseudomonadota</taxon>
        <taxon>Alphaproteobacteria</taxon>
        <taxon>Hyphomicrobiales</taxon>
        <taxon>Phyllobacteriaceae</taxon>
        <taxon>Mesorhizobium</taxon>
    </lineage>
</organism>
<dbReference type="GO" id="GO:0003955">
    <property type="term" value="F:NAD(P)H dehydrogenase (quinone) activity"/>
    <property type="evidence" value="ECO:0007669"/>
    <property type="project" value="TreeGrafter"/>
</dbReference>
<keyword evidence="5" id="KW-1185">Reference proteome</keyword>
<feature type="domain" description="Flavodoxin-like fold" evidence="3">
    <location>
        <begin position="2"/>
        <end position="138"/>
    </location>
</feature>
<dbReference type="AlphaFoldDB" id="A0A6M7UG85"/>
<evidence type="ECO:0000256" key="1">
    <source>
        <dbReference type="ARBA" id="ARBA00006252"/>
    </source>
</evidence>
<name>A0A6M7UG85_9HYPH</name>